<evidence type="ECO:0000259" key="8">
    <source>
        <dbReference type="PROSITE" id="PS50026"/>
    </source>
</evidence>
<feature type="region of interest" description="Disordered" evidence="6">
    <location>
        <begin position="562"/>
        <end position="592"/>
    </location>
</feature>
<feature type="domain" description="EGF-like" evidence="8">
    <location>
        <begin position="447"/>
        <end position="485"/>
    </location>
</feature>
<dbReference type="PANTHER" id="PTHR24049">
    <property type="entry name" value="CRUMBS FAMILY MEMBER"/>
    <property type="match status" value="1"/>
</dbReference>
<dbReference type="PANTHER" id="PTHR24049:SF22">
    <property type="entry name" value="DROSOPHILA CRUMBS HOMOLOG"/>
    <property type="match status" value="1"/>
</dbReference>
<feature type="disulfide bond" evidence="5">
    <location>
        <begin position="475"/>
        <end position="484"/>
    </location>
</feature>
<dbReference type="GO" id="GO:0007157">
    <property type="term" value="P:heterophilic cell-cell adhesion via plasma membrane cell adhesion molecules"/>
    <property type="evidence" value="ECO:0007669"/>
    <property type="project" value="TreeGrafter"/>
</dbReference>
<dbReference type="STRING" id="36087.A0A077ZJP9"/>
<feature type="domain" description="EGF-like" evidence="8">
    <location>
        <begin position="368"/>
        <end position="403"/>
    </location>
</feature>
<evidence type="ECO:0000313" key="9">
    <source>
        <dbReference type="EMBL" id="CDW60602.1"/>
    </source>
</evidence>
<accession>A0A077ZJP9</accession>
<feature type="disulfide bond" evidence="5">
    <location>
        <begin position="393"/>
        <end position="402"/>
    </location>
</feature>
<gene>
    <name evidence="9" type="ORF">TTRE_0000899101</name>
</gene>
<evidence type="ECO:0000313" key="10">
    <source>
        <dbReference type="Proteomes" id="UP000030665"/>
    </source>
</evidence>
<reference evidence="9" key="1">
    <citation type="submission" date="2014-01" db="EMBL/GenBank/DDBJ databases">
        <authorList>
            <person name="Aslett M."/>
        </authorList>
    </citation>
    <scope>NUCLEOTIDE SEQUENCE</scope>
</reference>
<keyword evidence="2" id="KW-0732">Signal</keyword>
<feature type="domain" description="EGF-like" evidence="8">
    <location>
        <begin position="405"/>
        <end position="445"/>
    </location>
</feature>
<keyword evidence="7" id="KW-1133">Transmembrane helix</keyword>
<dbReference type="EMBL" id="HG807233">
    <property type="protein sequence ID" value="CDW60602.1"/>
    <property type="molecule type" value="Genomic_DNA"/>
</dbReference>
<dbReference type="InterPro" id="IPR000742">
    <property type="entry name" value="EGF"/>
</dbReference>
<feature type="disulfide bond" evidence="5">
    <location>
        <begin position="435"/>
        <end position="444"/>
    </location>
</feature>
<dbReference type="GO" id="GO:0032991">
    <property type="term" value="C:protein-containing complex"/>
    <property type="evidence" value="ECO:0007669"/>
    <property type="project" value="TreeGrafter"/>
</dbReference>
<evidence type="ECO:0000256" key="2">
    <source>
        <dbReference type="ARBA" id="ARBA00022729"/>
    </source>
</evidence>
<dbReference type="Pfam" id="PF07974">
    <property type="entry name" value="EGF_2"/>
    <property type="match status" value="1"/>
</dbReference>
<name>A0A077ZJP9_TRITR</name>
<dbReference type="GO" id="GO:0005509">
    <property type="term" value="F:calcium ion binding"/>
    <property type="evidence" value="ECO:0007669"/>
    <property type="project" value="InterPro"/>
</dbReference>
<comment type="caution">
    <text evidence="5">Lacks conserved residue(s) required for the propagation of feature annotation.</text>
</comment>
<feature type="compositionally biased region" description="Polar residues" evidence="6">
    <location>
        <begin position="566"/>
        <end position="577"/>
    </location>
</feature>
<feature type="transmembrane region" description="Helical" evidence="7">
    <location>
        <begin position="506"/>
        <end position="528"/>
    </location>
</feature>
<dbReference type="SUPFAM" id="SSF57196">
    <property type="entry name" value="EGF/Laminin"/>
    <property type="match status" value="3"/>
</dbReference>
<dbReference type="GO" id="GO:0005886">
    <property type="term" value="C:plasma membrane"/>
    <property type="evidence" value="ECO:0007669"/>
    <property type="project" value="TreeGrafter"/>
</dbReference>
<feature type="disulfide bond" evidence="5">
    <location>
        <begin position="416"/>
        <end position="433"/>
    </location>
</feature>
<dbReference type="InterPro" id="IPR051022">
    <property type="entry name" value="Notch_Cell-Fate_Det"/>
</dbReference>
<evidence type="ECO:0000256" key="1">
    <source>
        <dbReference type="ARBA" id="ARBA00022536"/>
    </source>
</evidence>
<keyword evidence="4 5" id="KW-1015">Disulfide bond</keyword>
<feature type="disulfide bond" evidence="5">
    <location>
        <begin position="372"/>
        <end position="382"/>
    </location>
</feature>
<dbReference type="SMART" id="SM00181">
    <property type="entry name" value="EGF"/>
    <property type="match status" value="4"/>
</dbReference>
<organism evidence="9 10">
    <name type="scientific">Trichuris trichiura</name>
    <name type="common">Whipworm</name>
    <name type="synonym">Trichocephalus trichiurus</name>
    <dbReference type="NCBI Taxonomy" id="36087"/>
    <lineage>
        <taxon>Eukaryota</taxon>
        <taxon>Metazoa</taxon>
        <taxon>Ecdysozoa</taxon>
        <taxon>Nematoda</taxon>
        <taxon>Enoplea</taxon>
        <taxon>Dorylaimia</taxon>
        <taxon>Trichinellida</taxon>
        <taxon>Trichuridae</taxon>
        <taxon>Trichuris</taxon>
    </lineage>
</organism>
<dbReference type="PROSITE" id="PS00022">
    <property type="entry name" value="EGF_1"/>
    <property type="match status" value="3"/>
</dbReference>
<evidence type="ECO:0000256" key="3">
    <source>
        <dbReference type="ARBA" id="ARBA00022737"/>
    </source>
</evidence>
<keyword evidence="10" id="KW-1185">Reference proteome</keyword>
<proteinExistence type="predicted"/>
<keyword evidence="7" id="KW-0812">Transmembrane</keyword>
<dbReference type="PROSITE" id="PS01186">
    <property type="entry name" value="EGF_2"/>
    <property type="match status" value="1"/>
</dbReference>
<dbReference type="AlphaFoldDB" id="A0A077ZJP9"/>
<dbReference type="Gene3D" id="2.10.25.10">
    <property type="entry name" value="Laminin"/>
    <property type="match status" value="4"/>
</dbReference>
<evidence type="ECO:0000256" key="5">
    <source>
        <dbReference type="PROSITE-ProRule" id="PRU00076"/>
    </source>
</evidence>
<dbReference type="InterPro" id="IPR013111">
    <property type="entry name" value="EGF_extracell"/>
</dbReference>
<keyword evidence="1 5" id="KW-0245">EGF-like domain</keyword>
<reference evidence="9" key="2">
    <citation type="submission" date="2014-03" db="EMBL/GenBank/DDBJ databases">
        <title>The whipworm genome and dual-species transcriptomics of an intimate host-pathogen interaction.</title>
        <authorList>
            <person name="Foth B.J."/>
            <person name="Tsai I.J."/>
            <person name="Reid A.J."/>
            <person name="Bancroft A.J."/>
            <person name="Nichol S."/>
            <person name="Tracey A."/>
            <person name="Holroyd N."/>
            <person name="Cotton J.A."/>
            <person name="Stanley E.J."/>
            <person name="Zarowiecki M."/>
            <person name="Liu J.Z."/>
            <person name="Huckvale T."/>
            <person name="Cooper P.J."/>
            <person name="Grencis R.K."/>
            <person name="Berriman M."/>
        </authorList>
    </citation>
    <scope>NUCLEOTIDE SEQUENCE [LARGE SCALE GENOMIC DNA]</scope>
</reference>
<sequence>MFVQIWLLEASPTSCPHDGHNRQMMRFGWKDDKKLCYTFLKVNPSRDFDPGIMPNKQFRKLCQNNFKKGFISPIKKSDDVKIGKQHPLLKVYSGVTIKFSSHKGGVYYKWPNHYIYIWEYSYEYESPAETVAKTSTRSHGSEEKDVYGSNLDEDWFMFRSHVYDSQLNEGKFPKCTIVKVSDKKAFSDKVIPCAELEKENDLHILCAHSTYNDCVEEKVNRCSYVNRSKNINGWYDYHYRIKVENEPPYGRECEHYYDHGKNCTPVCTGRWSEWMPPTLPLCANNGKFTRRRFQAQSNEKDVHLCNENDKSCCQMSTEHIIDDCYDYDEAKTVKLDSSKCKNGGTLTKTPTGYNKCDCASGFKGTQCEENACANECKNSGTCIVRNVGVLCVCLPGFSGPNCETVLKLCGAEKAFCENGGSCIFLTENQGSYCKCTKNFGGDHCTEKTEYCQTDTCSNSGVCHNVTEKHSFYCRCNAGRTGKKCEVDETGFGFTIKKFTAGKGPPYLYVAIGIILTLLFLTCGTGTVIHHRRRKHRKGHRGNDMSSYSSAFSSRFASTLSRFSTTGGSKATSRMSTKTADKSLATKRGASKR</sequence>
<evidence type="ECO:0000256" key="6">
    <source>
        <dbReference type="SAM" id="MobiDB-lite"/>
    </source>
</evidence>
<dbReference type="PROSITE" id="PS50026">
    <property type="entry name" value="EGF_3"/>
    <property type="match status" value="3"/>
</dbReference>
<feature type="disulfide bond" evidence="5">
    <location>
        <begin position="456"/>
        <end position="473"/>
    </location>
</feature>
<dbReference type="Proteomes" id="UP000030665">
    <property type="component" value="Unassembled WGS sequence"/>
</dbReference>
<dbReference type="OrthoDB" id="5917911at2759"/>
<keyword evidence="3" id="KW-0677">Repeat</keyword>
<dbReference type="SMART" id="SM00179">
    <property type="entry name" value="EGF_CA"/>
    <property type="match status" value="2"/>
</dbReference>
<protein>
    <submittedName>
        <fullName evidence="9">HEGF domain containing protein</fullName>
    </submittedName>
</protein>
<dbReference type="GO" id="GO:0045197">
    <property type="term" value="P:establishment or maintenance of epithelial cell apical/basal polarity"/>
    <property type="evidence" value="ECO:0007669"/>
    <property type="project" value="TreeGrafter"/>
</dbReference>
<keyword evidence="7" id="KW-0472">Membrane</keyword>
<dbReference type="CDD" id="cd00054">
    <property type="entry name" value="EGF_CA"/>
    <property type="match status" value="1"/>
</dbReference>
<evidence type="ECO:0000256" key="4">
    <source>
        <dbReference type="ARBA" id="ARBA00023157"/>
    </source>
</evidence>
<dbReference type="InterPro" id="IPR001881">
    <property type="entry name" value="EGF-like_Ca-bd_dom"/>
</dbReference>
<evidence type="ECO:0000256" key="7">
    <source>
        <dbReference type="SAM" id="Phobius"/>
    </source>
</evidence>